<dbReference type="Pfam" id="PF00102">
    <property type="entry name" value="Y_phosphatase"/>
    <property type="match status" value="1"/>
</dbReference>
<keyword evidence="3" id="KW-1185">Reference proteome</keyword>
<evidence type="ECO:0000313" key="3">
    <source>
        <dbReference type="Proteomes" id="UP001283361"/>
    </source>
</evidence>
<comment type="caution">
    <text evidence="2">The sequence shown here is derived from an EMBL/GenBank/DDBJ whole genome shotgun (WGS) entry which is preliminary data.</text>
</comment>
<reference evidence="2" key="1">
    <citation type="journal article" date="2023" name="G3 (Bethesda)">
        <title>A reference genome for the long-term kleptoplast-retaining sea slug Elysia crispata morphotype clarki.</title>
        <authorList>
            <person name="Eastman K.E."/>
            <person name="Pendleton A.L."/>
            <person name="Shaikh M.A."/>
            <person name="Suttiyut T."/>
            <person name="Ogas R."/>
            <person name="Tomko P."/>
            <person name="Gavelis G."/>
            <person name="Widhalm J.R."/>
            <person name="Wisecaver J.H."/>
        </authorList>
    </citation>
    <scope>NUCLEOTIDE SEQUENCE</scope>
    <source>
        <strain evidence="2">ECLA1</strain>
    </source>
</reference>
<sequence length="76" mass="8704">MATGSNSFQFIKIVYKGYSTDELFIASQAPSDRSLNDFVRMIWEQRVDRVVMLTNLTEEGKVCGLTFSNMFNRIGK</sequence>
<organism evidence="2 3">
    <name type="scientific">Elysia crispata</name>
    <name type="common">lettuce slug</name>
    <dbReference type="NCBI Taxonomy" id="231223"/>
    <lineage>
        <taxon>Eukaryota</taxon>
        <taxon>Metazoa</taxon>
        <taxon>Spiralia</taxon>
        <taxon>Lophotrochozoa</taxon>
        <taxon>Mollusca</taxon>
        <taxon>Gastropoda</taxon>
        <taxon>Heterobranchia</taxon>
        <taxon>Euthyneura</taxon>
        <taxon>Panpulmonata</taxon>
        <taxon>Sacoglossa</taxon>
        <taxon>Placobranchoidea</taxon>
        <taxon>Plakobranchidae</taxon>
        <taxon>Elysia</taxon>
    </lineage>
</organism>
<dbReference type="PANTHER" id="PTHR19134">
    <property type="entry name" value="RECEPTOR-TYPE TYROSINE-PROTEIN PHOSPHATASE"/>
    <property type="match status" value="1"/>
</dbReference>
<evidence type="ECO:0000313" key="2">
    <source>
        <dbReference type="EMBL" id="KAK3761904.1"/>
    </source>
</evidence>
<dbReference type="InterPro" id="IPR050348">
    <property type="entry name" value="Protein-Tyr_Phosphatase"/>
</dbReference>
<dbReference type="InterPro" id="IPR029021">
    <property type="entry name" value="Prot-tyrosine_phosphatase-like"/>
</dbReference>
<proteinExistence type="predicted"/>
<protein>
    <recommendedName>
        <fullName evidence="1">Tyrosine-protein phosphatase domain-containing protein</fullName>
    </recommendedName>
</protein>
<name>A0AAE0Z307_9GAST</name>
<gene>
    <name evidence="2" type="ORF">RRG08_000543</name>
</gene>
<evidence type="ECO:0000259" key="1">
    <source>
        <dbReference type="PROSITE" id="PS50055"/>
    </source>
</evidence>
<dbReference type="PANTHER" id="PTHR19134:SF449">
    <property type="entry name" value="TYROSINE-PROTEIN PHOSPHATASE 1"/>
    <property type="match status" value="1"/>
</dbReference>
<dbReference type="Proteomes" id="UP001283361">
    <property type="component" value="Unassembled WGS sequence"/>
</dbReference>
<dbReference type="SUPFAM" id="SSF52799">
    <property type="entry name" value="(Phosphotyrosine protein) phosphatases II"/>
    <property type="match status" value="1"/>
</dbReference>
<dbReference type="EMBL" id="JAWDGP010004811">
    <property type="protein sequence ID" value="KAK3761904.1"/>
    <property type="molecule type" value="Genomic_DNA"/>
</dbReference>
<dbReference type="GO" id="GO:0004725">
    <property type="term" value="F:protein tyrosine phosphatase activity"/>
    <property type="evidence" value="ECO:0007669"/>
    <property type="project" value="InterPro"/>
</dbReference>
<dbReference type="Gene3D" id="3.90.190.10">
    <property type="entry name" value="Protein tyrosine phosphatase superfamily"/>
    <property type="match status" value="1"/>
</dbReference>
<dbReference type="AlphaFoldDB" id="A0AAE0Z307"/>
<dbReference type="PROSITE" id="PS50055">
    <property type="entry name" value="TYR_PHOSPHATASE_PTP"/>
    <property type="match status" value="1"/>
</dbReference>
<feature type="domain" description="Tyrosine-protein phosphatase" evidence="1">
    <location>
        <begin position="1"/>
        <end position="63"/>
    </location>
</feature>
<accession>A0AAE0Z307</accession>
<dbReference type="InterPro" id="IPR000242">
    <property type="entry name" value="PTP_cat"/>
</dbReference>